<dbReference type="PROSITE" id="PS50943">
    <property type="entry name" value="HTH_CROC1"/>
    <property type="match status" value="1"/>
</dbReference>
<comment type="caution">
    <text evidence="2">The sequence shown here is derived from an EMBL/GenBank/DDBJ whole genome shotgun (WGS) entry which is preliminary data.</text>
</comment>
<dbReference type="GO" id="GO:0003677">
    <property type="term" value="F:DNA binding"/>
    <property type="evidence" value="ECO:0007669"/>
    <property type="project" value="InterPro"/>
</dbReference>
<dbReference type="CDD" id="cd00093">
    <property type="entry name" value="HTH_XRE"/>
    <property type="match status" value="1"/>
</dbReference>
<dbReference type="SMART" id="SM00530">
    <property type="entry name" value="HTH_XRE"/>
    <property type="match status" value="1"/>
</dbReference>
<evidence type="ECO:0000313" key="3">
    <source>
        <dbReference type="Proteomes" id="UP000682811"/>
    </source>
</evidence>
<proteinExistence type="predicted"/>
<dbReference type="EMBL" id="BORT01000011">
    <property type="protein sequence ID" value="GIO48027.1"/>
    <property type="molecule type" value="Genomic_DNA"/>
</dbReference>
<sequence length="92" mass="10310">MIDFGKLKTLRTQKKIPLQEMADALGFQTAGGYLRIESGENKLKAEHLPVLADKFEMSLNQLIGEIFFGSQLDESSIKKEIVDTPSIKQEVI</sequence>
<feature type="domain" description="HTH cro/C1-type" evidence="1">
    <location>
        <begin position="7"/>
        <end position="62"/>
    </location>
</feature>
<dbReference type="InterPro" id="IPR010982">
    <property type="entry name" value="Lambda_DNA-bd_dom_sf"/>
</dbReference>
<accession>A0A920CT47</accession>
<dbReference type="InterPro" id="IPR001387">
    <property type="entry name" value="Cro/C1-type_HTH"/>
</dbReference>
<organism evidence="2 3">
    <name type="scientific">Paenibacillus azoreducens</name>
    <dbReference type="NCBI Taxonomy" id="116718"/>
    <lineage>
        <taxon>Bacteria</taxon>
        <taxon>Bacillati</taxon>
        <taxon>Bacillota</taxon>
        <taxon>Bacilli</taxon>
        <taxon>Bacillales</taxon>
        <taxon>Paenibacillaceae</taxon>
        <taxon>Paenibacillus</taxon>
    </lineage>
</organism>
<gene>
    <name evidence="2" type="ORF">J34TS1_27920</name>
</gene>
<dbReference type="Pfam" id="PF01381">
    <property type="entry name" value="HTH_3"/>
    <property type="match status" value="1"/>
</dbReference>
<dbReference type="RefSeq" id="WP_237100046.1">
    <property type="nucleotide sequence ID" value="NZ_AP025343.1"/>
</dbReference>
<protein>
    <recommendedName>
        <fullName evidence="1">HTH cro/C1-type domain-containing protein</fullName>
    </recommendedName>
</protein>
<evidence type="ECO:0000259" key="1">
    <source>
        <dbReference type="PROSITE" id="PS50943"/>
    </source>
</evidence>
<dbReference type="Proteomes" id="UP000682811">
    <property type="component" value="Unassembled WGS sequence"/>
</dbReference>
<dbReference type="SUPFAM" id="SSF47413">
    <property type="entry name" value="lambda repressor-like DNA-binding domains"/>
    <property type="match status" value="1"/>
</dbReference>
<evidence type="ECO:0000313" key="2">
    <source>
        <dbReference type="EMBL" id="GIO48027.1"/>
    </source>
</evidence>
<dbReference type="AlphaFoldDB" id="A0A920CT47"/>
<keyword evidence="3" id="KW-1185">Reference proteome</keyword>
<name>A0A920CT47_9BACL</name>
<reference evidence="2 3" key="1">
    <citation type="submission" date="2021-03" db="EMBL/GenBank/DDBJ databases">
        <title>Antimicrobial resistance genes in bacteria isolated from Japanese honey, and their potential for conferring macrolide and lincosamide resistance in the American foulbrood pathogen Paenibacillus larvae.</title>
        <authorList>
            <person name="Okamoto M."/>
            <person name="Kumagai M."/>
            <person name="Kanamori H."/>
            <person name="Takamatsu D."/>
        </authorList>
    </citation>
    <scope>NUCLEOTIDE SEQUENCE [LARGE SCALE GENOMIC DNA]</scope>
    <source>
        <strain evidence="2 3">J34TS1</strain>
    </source>
</reference>
<dbReference type="Gene3D" id="1.10.260.40">
    <property type="entry name" value="lambda repressor-like DNA-binding domains"/>
    <property type="match status" value="1"/>
</dbReference>